<dbReference type="AlphaFoldDB" id="A0A1I7C7B1"/>
<evidence type="ECO:0000313" key="3">
    <source>
        <dbReference type="Proteomes" id="UP000199546"/>
    </source>
</evidence>
<feature type="region of interest" description="Disordered" evidence="1">
    <location>
        <begin position="1"/>
        <end position="23"/>
    </location>
</feature>
<accession>A0A1I7C7B1</accession>
<name>A0A1I7C7B1_9ACTN</name>
<evidence type="ECO:0000256" key="1">
    <source>
        <dbReference type="SAM" id="MobiDB-lite"/>
    </source>
</evidence>
<sequence>MTTSRTSADRAVAPGVPAPRQPQERLEHVEALRRAATHLAAAQLLERRAAASANPVLGDLLRERARERRRRGARILAGLGVRPVRRPPTAPRC</sequence>
<dbReference type="OrthoDB" id="10007805at2"/>
<organism evidence="2 3">
    <name type="scientific">Geodermatophilus amargosae</name>
    <dbReference type="NCBI Taxonomy" id="1296565"/>
    <lineage>
        <taxon>Bacteria</taxon>
        <taxon>Bacillati</taxon>
        <taxon>Actinomycetota</taxon>
        <taxon>Actinomycetes</taxon>
        <taxon>Geodermatophilales</taxon>
        <taxon>Geodermatophilaceae</taxon>
        <taxon>Geodermatophilus</taxon>
    </lineage>
</organism>
<dbReference type="EMBL" id="FPBA01000018">
    <property type="protein sequence ID" value="SFT95254.1"/>
    <property type="molecule type" value="Genomic_DNA"/>
</dbReference>
<reference evidence="3" key="1">
    <citation type="submission" date="2016-10" db="EMBL/GenBank/DDBJ databases">
        <authorList>
            <person name="Varghese N."/>
            <person name="Submissions S."/>
        </authorList>
    </citation>
    <scope>NUCLEOTIDE SEQUENCE [LARGE SCALE GENOMIC DNA]</scope>
    <source>
        <strain evidence="3">DSM 46136</strain>
    </source>
</reference>
<protein>
    <submittedName>
        <fullName evidence="2">Uncharacterized protein</fullName>
    </submittedName>
</protein>
<proteinExistence type="predicted"/>
<dbReference type="Proteomes" id="UP000199546">
    <property type="component" value="Unassembled WGS sequence"/>
</dbReference>
<evidence type="ECO:0000313" key="2">
    <source>
        <dbReference type="EMBL" id="SFT95254.1"/>
    </source>
</evidence>
<dbReference type="RefSeq" id="WP_139245964.1">
    <property type="nucleotide sequence ID" value="NZ_FPBA01000018.1"/>
</dbReference>
<dbReference type="STRING" id="1296565.SAMN05660657_04178"/>
<keyword evidence="3" id="KW-1185">Reference proteome</keyword>
<gene>
    <name evidence="2" type="ORF">SAMN05660657_04178</name>
</gene>